<feature type="domain" description="SLH" evidence="7">
    <location>
        <begin position="2618"/>
        <end position="2681"/>
    </location>
</feature>
<evidence type="ECO:0000259" key="8">
    <source>
        <dbReference type="PROSITE" id="PS51764"/>
    </source>
</evidence>
<feature type="active site" description="Proton donor" evidence="4">
    <location>
        <position position="669"/>
    </location>
</feature>
<dbReference type="SUPFAM" id="SSF49344">
    <property type="entry name" value="CBD9-like"/>
    <property type="match status" value="1"/>
</dbReference>
<reference evidence="9 10" key="1">
    <citation type="submission" date="2018-07" db="EMBL/GenBank/DDBJ databases">
        <title>Genomic Encyclopedia of Type Strains, Phase III (KMG-III): the genomes of soil and plant-associated and newly described type strains.</title>
        <authorList>
            <person name="Whitman W."/>
        </authorList>
    </citation>
    <scope>NUCLEOTIDE SEQUENCE [LARGE SCALE GENOMIC DNA]</scope>
    <source>
        <strain evidence="9 10">CECT 8236</strain>
    </source>
</reference>
<dbReference type="Pfam" id="PF00395">
    <property type="entry name" value="SLH"/>
    <property type="match status" value="3"/>
</dbReference>
<dbReference type="GO" id="GO:0004553">
    <property type="term" value="F:hydrolase activity, hydrolyzing O-glycosyl compounds"/>
    <property type="evidence" value="ECO:0007669"/>
    <property type="project" value="InterPro"/>
</dbReference>
<feature type="chain" id="PRO_5039444440" evidence="6">
    <location>
        <begin position="30"/>
        <end position="2746"/>
    </location>
</feature>
<dbReference type="InterPro" id="IPR001119">
    <property type="entry name" value="SLH_dom"/>
</dbReference>
<dbReference type="SUPFAM" id="SSF51445">
    <property type="entry name" value="(Trans)glycosidases"/>
    <property type="match status" value="2"/>
</dbReference>
<feature type="region of interest" description="Disordered" evidence="5">
    <location>
        <begin position="368"/>
        <end position="422"/>
    </location>
</feature>
<dbReference type="Gene3D" id="2.60.120.260">
    <property type="entry name" value="Galactose-binding domain-like"/>
    <property type="match status" value="5"/>
</dbReference>
<sequence>MQLFKKMKRLTAILCAVLMLLTVVPANLATVSAAGDDPASHSGAHMLQAALKGESGNWAYVEQEVDGITANTDYTFGIWARGSGIVTLKIAAAGSTVSFTRLVATEEWSYYTVDFNSGTRSGKMTFSIVDSAATAFPQSQVAGSMYIDDAFFGAQSTGANLLQNPGFEASTDGWNKLLKDVFSVVEGIPETEPPEEPVEPEDPPVDTTVYTGTHSLKADLAGLPSLWAYLTQRVTGISAGTIYEFGMWVKGDGAATMKISKGSSSGSALKFVRQKATGDWVYWNAEYTAASNEDLYFSIYDSASVPGSGITQAEAQGTTYMDDAFFGVKGTAVNLLINSSFEATAGLAEWTVANNSAPPVFSVAEGIAENDDPQEPGDPTDPSDPTDPPSEPPTEPDNTPNMHTGNRSMEAKPKGKKSDWKTVTQQVSGITADTNYEFGAWIKGSGAVTIKAAKSNGDNIQFIRPKATSTWSYVSASFNSGTYSGTVIFSISDSAGNVLPEAEAAGTMYLDDLFFGIPVQTNLLTNSGFEEQLKYWGGDKGTVFTRYPNQSDNPPAQQYDGVNNLGVYSWDRNPDGVADFGEWIGRTPTLAEDFLEQNTWSDLEGGNRLAAWEDSPFAGSMLWAAYPFPKTGGSLAAAANGDYNDHYRQLGENLIAAGMANATIRFGHEFNGGWYIWSVGNANNPDHLQKCLDFAEAFRQFVTTLRSIEGQQFKFVWNPATAIWGVDLEAAFPGRDYVDFVGIDHYDQTWAQSGGSPIYGAGYANADPAEKLRRQQLAWTSQVNDGNWGLNMIAAFAADQGVPLGICEWGLATRPEDGMGGADNPYFIEKMHEWIDNNNVAWHVYFNVSASDGDHDLYDTVAFPQASAKFGELWNPNGAPDTSPAIEPSDIDGIGDTYVQIEGEDGVLSGSANKLHGDPWASGGRIALMYRSGNSLSFGNANKADDGIAIVYQGWQSDQKASLYVNNVLTKKNILFPQHGRSWSDSYGYVVIDDVQIPEGATVKLQINPDDVLDNFDSFKVDYILLLGATGEYVKPDGTGDGSGDEDWEEIQKPSRTSYTHSGNWALTANVKGTGDTNGSSYSAQPTLTAGVNYTFGAWIKGSGRMALVIQNTTSWAEVLVAPFEASADWKYVSATYTPTTTGKYNIKIGDRSSGSHTGRVYIDDASLAATDGSASLIAEDFEDGGAKWWHPANHFAAIDYSAPAGSSNAHSGSWAMKVTASPETAGLETLLSPAIPIAANQTYTFKLWAKGNADFSVRLLNANDQQSLAEHSFSSLSGQWEEKTFSFTAAASANAILKIVNESSEGALYLDDFLLHAEGRNNTLPNRDFELGKSNWEENAAFSIIDFNELILSEGLIDELGGLDSAEQTSNIRIDAANPAWYGGDIARAARVGTGDGYLVYDLNSDIKSVSVSLYADGGIAPSPLSVSVSQDGSEYQDLALTADTYANTAKSNLPLTIYESYDIPEGMTLLKITIPDNAVPDSVQISEIAINATAAPVTATPGSGEIEPGQFIALSTIEPDGEIYYKITGSQAKTLYQAPIKLDSSATLTAWTEKTGKKTSLTRTFSYINADEVIVDPYGQIRSAEFPGKINDDEEFAQASIDDEEFTAGLTAPGGRDSYGGLAGSKDVHGLRETGFFHIGKLDGKSVMVDPLGNLYFNLAVNGTGYVDETFTVVNGRESVYEWLPGKDGPFKTAYDGNGNFSFYVANLIRRTGQPFNQAQYSADSVDFVKSLGFTGLGAWSNASGMPDLSWLPMPSLKIGDTELFDIFHPDMLNQMDVKFSALANNANDTELIGYMFANELPYNKLKSAVPAANASSGSKVRLVEMLAAKYGTIAGFNAAWDLSFASFDALKNGSFAAKTELATRDMDDFTEIYLDELYKQIAYYTRKYDPNHLVIGDRWLANVMNDSKLREYLAEYAGKYLDVLTYNYYTYDLNLEVLERLYELAGETPFIMTEFHYGDPTTGLTFAARMAEGEHEKGLMYSNYVEKAAASGFIVGTNWFTFLDQAPTGRWFQGLNGEAGAIGLVNVAGRPYRDFLQSVSTTNAKIYDLILGNASPYQHEFKPGQVDRASDKVLDVTKAGAAPTIGDFDTEWADAVTQNITDVDLVLGLMQQGIGAQMSLTWDDENYYIRAHIDDPTPMQSPNVIKANTVPAAKAYLWAGDAVELFFGPNNVNDGGSMQYNDSQILLAAAVDDNGDTQTAFYWTGYREQEQPVIDMAARMDADGKGYTIDAKIAFADIGATAIGDGTVIRYDMGMDEGGAKGRERQFFWNGVDGNSTNREKWGKIVLTDDEQTDNGNTGDDSEDEEDGNNEEVDSPTDVNDVNNSNDGGNPTSDSIVIDANGKMIDALDYNEAANEYTAELTPVDGKAYLTISGKALGSLAASKPNSVIDIMTPFGGYGLPTNLAEITNGLSDLLVARKLTKDDISFKVTLTDASTDTAVNETVSRLYPSGKVFAGVSYTIEAIDNGTGETVATLSRFDDSIARSIRLPDATIDEQGKEIPFSLPEWFGVWKIDETSNDLIFVPHLVKEINGVKYLVIESLTNSTYVVAENHVEFADVAKGKWYTEAIEQAAAKKLVVGVGNGRFAPSKAITRAEFTQMVINMMQLPDADANTKAYSDVPATHFFSNAIMKAKSAGLLDRVTTSDGGKFKPTQPISREEMASILSAAAAYDHVAAPTASVALTSLFKDGGSIDENYADDVLLMYKLGFMQGVSSDSFGPKAVSTRAQAATVLIHAAKQFGLID</sequence>
<dbReference type="InterPro" id="IPR003305">
    <property type="entry name" value="CenC_carb-bd"/>
</dbReference>
<dbReference type="SUPFAM" id="SSF49785">
    <property type="entry name" value="Galactose-binding domain-like"/>
    <property type="match status" value="2"/>
</dbReference>
<dbReference type="Gene3D" id="2.60.40.1190">
    <property type="match status" value="1"/>
</dbReference>
<gene>
    <name evidence="9" type="ORF">DFP95_1081</name>
</gene>
<feature type="region of interest" description="Disordered" evidence="5">
    <location>
        <begin position="2283"/>
        <end position="2340"/>
    </location>
</feature>
<evidence type="ECO:0000313" key="9">
    <source>
        <dbReference type="EMBL" id="RED58478.1"/>
    </source>
</evidence>
<dbReference type="GO" id="GO:0030246">
    <property type="term" value="F:carbohydrate binding"/>
    <property type="evidence" value="ECO:0007669"/>
    <property type="project" value="InterPro"/>
</dbReference>
<dbReference type="Pfam" id="PF13290">
    <property type="entry name" value="CHB_HEX_C_1"/>
    <property type="match status" value="1"/>
</dbReference>
<comment type="caution">
    <text evidence="9">The sequence shown here is derived from an EMBL/GenBank/DDBJ whole genome shotgun (WGS) entry which is preliminary data.</text>
</comment>
<dbReference type="Gene3D" id="3.20.20.80">
    <property type="entry name" value="Glycosidases"/>
    <property type="match status" value="2"/>
</dbReference>
<evidence type="ECO:0000256" key="6">
    <source>
        <dbReference type="SAM" id="SignalP"/>
    </source>
</evidence>
<comment type="similarity">
    <text evidence="4">Belongs to the glycosyl hydrolase 26 family.</text>
</comment>
<dbReference type="InterPro" id="IPR022790">
    <property type="entry name" value="GH26_dom"/>
</dbReference>
<dbReference type="PROSITE" id="PS51272">
    <property type="entry name" value="SLH"/>
    <property type="match status" value="3"/>
</dbReference>
<keyword evidence="3 4" id="KW-0326">Glycosidase</keyword>
<comment type="similarity">
    <text evidence="1">Belongs to the glycosyl hydrolase 10 (cellulase F) family.</text>
</comment>
<dbReference type="GO" id="GO:0016052">
    <property type="term" value="P:carbohydrate catabolic process"/>
    <property type="evidence" value="ECO:0007669"/>
    <property type="project" value="InterPro"/>
</dbReference>
<evidence type="ECO:0000256" key="2">
    <source>
        <dbReference type="ARBA" id="ARBA00022801"/>
    </source>
</evidence>
<evidence type="ECO:0000256" key="5">
    <source>
        <dbReference type="SAM" id="MobiDB-lite"/>
    </source>
</evidence>
<feature type="compositionally biased region" description="Pro residues" evidence="5">
    <location>
        <begin position="385"/>
        <end position="395"/>
    </location>
</feature>
<feature type="domain" description="GH26" evidence="8">
    <location>
        <begin position="541"/>
        <end position="883"/>
    </location>
</feature>
<proteinExistence type="inferred from homology"/>
<dbReference type="Pfam" id="PF02156">
    <property type="entry name" value="Glyco_hydro_26"/>
    <property type="match status" value="1"/>
</dbReference>
<feature type="region of interest" description="Disordered" evidence="5">
    <location>
        <begin position="1037"/>
        <end position="1059"/>
    </location>
</feature>
<dbReference type="InterPro" id="IPR059177">
    <property type="entry name" value="GH29D-like_dom"/>
</dbReference>
<feature type="active site" description="Nucleophile" evidence="4">
    <location>
        <position position="808"/>
    </location>
</feature>
<evidence type="ECO:0000256" key="3">
    <source>
        <dbReference type="ARBA" id="ARBA00023295"/>
    </source>
</evidence>
<keyword evidence="10" id="KW-1185">Reference proteome</keyword>
<organism evidence="9 10">
    <name type="scientific">Cohnella lupini</name>
    <dbReference type="NCBI Taxonomy" id="1294267"/>
    <lineage>
        <taxon>Bacteria</taxon>
        <taxon>Bacillati</taxon>
        <taxon>Bacillota</taxon>
        <taxon>Bacilli</taxon>
        <taxon>Bacillales</taxon>
        <taxon>Paenibacillaceae</taxon>
        <taxon>Cohnella</taxon>
    </lineage>
</organism>
<protein>
    <submittedName>
        <fullName evidence="9">Chitobiase/beta-hexosaminidase-like protein</fullName>
    </submittedName>
</protein>
<dbReference type="PROSITE" id="PS51764">
    <property type="entry name" value="GH26"/>
    <property type="match status" value="1"/>
</dbReference>
<dbReference type="InterPro" id="IPR010502">
    <property type="entry name" value="Carb-bd_dom_fam9"/>
</dbReference>
<evidence type="ECO:0000313" key="10">
    <source>
        <dbReference type="Proteomes" id="UP000256869"/>
    </source>
</evidence>
<keyword evidence="6" id="KW-0732">Signal</keyword>
<dbReference type="InterPro" id="IPR008979">
    <property type="entry name" value="Galactose-bd-like_sf"/>
</dbReference>
<feature type="compositionally biased region" description="Acidic residues" evidence="5">
    <location>
        <begin position="2303"/>
        <end position="2318"/>
    </location>
</feature>
<dbReference type="Pfam" id="PF06452">
    <property type="entry name" value="CBM9_1"/>
    <property type="match status" value="1"/>
</dbReference>
<dbReference type="Pfam" id="PF02018">
    <property type="entry name" value="CBM_4_9"/>
    <property type="match status" value="1"/>
</dbReference>
<keyword evidence="2 4" id="KW-0378">Hydrolase</keyword>
<feature type="compositionally biased region" description="Low complexity" evidence="5">
    <location>
        <begin position="2319"/>
        <end position="2334"/>
    </location>
</feature>
<name>A0A3D9I9N1_9BACL</name>
<feature type="domain" description="SLH" evidence="7">
    <location>
        <begin position="2554"/>
        <end position="2617"/>
    </location>
</feature>
<evidence type="ECO:0000256" key="1">
    <source>
        <dbReference type="ARBA" id="ARBA00007495"/>
    </source>
</evidence>
<dbReference type="InterPro" id="IPR017853">
    <property type="entry name" value="GH"/>
</dbReference>
<evidence type="ECO:0000256" key="4">
    <source>
        <dbReference type="PROSITE-ProRule" id="PRU01100"/>
    </source>
</evidence>
<evidence type="ECO:0000259" key="7">
    <source>
        <dbReference type="PROSITE" id="PS51272"/>
    </source>
</evidence>
<dbReference type="EMBL" id="QRDY01000008">
    <property type="protein sequence ID" value="RED58478.1"/>
    <property type="molecule type" value="Genomic_DNA"/>
</dbReference>
<dbReference type="Proteomes" id="UP000256869">
    <property type="component" value="Unassembled WGS sequence"/>
</dbReference>
<feature type="compositionally biased region" description="Basic and acidic residues" evidence="5">
    <location>
        <begin position="409"/>
        <end position="420"/>
    </location>
</feature>
<accession>A0A3D9I9N1</accession>
<feature type="signal peptide" evidence="6">
    <location>
        <begin position="1"/>
        <end position="29"/>
    </location>
</feature>
<feature type="domain" description="SLH" evidence="7">
    <location>
        <begin position="2686"/>
        <end position="2746"/>
    </location>
</feature>